<dbReference type="AlphaFoldDB" id="A0AA97H1F1"/>
<dbReference type="Proteomes" id="UP001300604">
    <property type="component" value="Chromosome"/>
</dbReference>
<keyword evidence="2" id="KW-1185">Reference proteome</keyword>
<reference evidence="2" key="3">
    <citation type="submission" date="2024-06" db="EMBL/GenBank/DDBJ databases">
        <authorList>
            <person name="Zeng C."/>
        </authorList>
    </citation>
    <scope>NUCLEOTIDE SEQUENCE [LARGE SCALE GENOMIC DNA]</scope>
    <source>
        <strain evidence="2">ZCY20-5</strain>
    </source>
</reference>
<reference evidence="1 2" key="1">
    <citation type="submission" date="2024-06" db="EMBL/GenBank/DDBJ databases">
        <title>Caproicibacterium argilliputei sp. nov, a novel caproic acid producing anaerobic bacterium isolated from pit mud.</title>
        <authorList>
            <person name="Xia S."/>
        </authorList>
    </citation>
    <scope>NUCLEOTIDE SEQUENCE [LARGE SCALE GENOMIC DNA]</scope>
    <source>
        <strain evidence="1 2">ZCY20-5</strain>
    </source>
</reference>
<sequence>MEIPQQSYRDLFTLMREEPEAKNFYAQLPPETQEEMRSHAFRVNSLDHMRACADAFVRREEQD</sequence>
<protein>
    <submittedName>
        <fullName evidence="1">Uncharacterized protein</fullName>
    </submittedName>
</protein>
<dbReference type="EMBL" id="CP135996">
    <property type="protein sequence ID" value="WOC31247.1"/>
    <property type="molecule type" value="Genomic_DNA"/>
</dbReference>
<proteinExistence type="predicted"/>
<accession>A0AA97H1F1</accession>
<reference evidence="2" key="2">
    <citation type="submission" date="2024-06" db="EMBL/GenBank/DDBJ databases">
        <title>Caproicibacterium argilliputei sp. nov, a novel caproic acid producing anaerobic bacterium isolated from pit mud.</title>
        <authorList>
            <person name="Zeng C."/>
        </authorList>
    </citation>
    <scope>NUCLEOTIDE SEQUENCE [LARGE SCALE GENOMIC DNA]</scope>
    <source>
        <strain evidence="2">ZCY20-5</strain>
    </source>
</reference>
<evidence type="ECO:0000313" key="1">
    <source>
        <dbReference type="EMBL" id="WOC31247.1"/>
    </source>
</evidence>
<gene>
    <name evidence="1" type="ORF">PXC00_08410</name>
</gene>
<dbReference type="RefSeq" id="WP_275843947.1">
    <property type="nucleotide sequence ID" value="NZ_CP135996.1"/>
</dbReference>
<organism evidence="1 2">
    <name type="scientific">Caproicibacterium argilliputei</name>
    <dbReference type="NCBI Taxonomy" id="3030016"/>
    <lineage>
        <taxon>Bacteria</taxon>
        <taxon>Bacillati</taxon>
        <taxon>Bacillota</taxon>
        <taxon>Clostridia</taxon>
        <taxon>Eubacteriales</taxon>
        <taxon>Oscillospiraceae</taxon>
        <taxon>Caproicibacterium</taxon>
    </lineage>
</organism>
<dbReference type="KEGG" id="carl:PXC00_08410"/>
<evidence type="ECO:0000313" key="2">
    <source>
        <dbReference type="Proteomes" id="UP001300604"/>
    </source>
</evidence>
<name>A0AA97H1F1_9FIRM</name>